<evidence type="ECO:0000313" key="18">
    <source>
        <dbReference type="EMBL" id="SFF66138.1"/>
    </source>
</evidence>
<feature type="domain" description="ABC transporter" evidence="17">
    <location>
        <begin position="1"/>
        <end position="474"/>
    </location>
</feature>
<dbReference type="Gene3D" id="3.40.50.300">
    <property type="entry name" value="P-loop containing nucleotide triphosphate hydrolases"/>
    <property type="match status" value="2"/>
</dbReference>
<dbReference type="GO" id="GO:0008270">
    <property type="term" value="F:zinc ion binding"/>
    <property type="evidence" value="ECO:0007669"/>
    <property type="project" value="UniProtKB-KW"/>
</dbReference>
<dbReference type="PANTHER" id="PTHR43152:SF3">
    <property type="entry name" value="UVRABC SYSTEM PROTEIN A"/>
    <property type="match status" value="1"/>
</dbReference>
<keyword evidence="19" id="KW-1185">Reference proteome</keyword>
<comment type="subcellular location">
    <subcellularLocation>
        <location evidence="1">Cytoplasm</location>
    </subcellularLocation>
</comment>
<dbReference type="GO" id="GO:0016887">
    <property type="term" value="F:ATP hydrolysis activity"/>
    <property type="evidence" value="ECO:0007669"/>
    <property type="project" value="InterPro"/>
</dbReference>
<evidence type="ECO:0000256" key="16">
    <source>
        <dbReference type="ARBA" id="ARBA00042156"/>
    </source>
</evidence>
<evidence type="ECO:0000256" key="7">
    <source>
        <dbReference type="ARBA" id="ARBA00022769"/>
    </source>
</evidence>
<keyword evidence="3" id="KW-0479">Metal-binding</keyword>
<dbReference type="InterPro" id="IPR003593">
    <property type="entry name" value="AAA+_ATPase"/>
</dbReference>
<dbReference type="Gene3D" id="1.20.1580.10">
    <property type="entry name" value="ABC transporter ATPase like domain"/>
    <property type="match status" value="2"/>
</dbReference>
<comment type="similarity">
    <text evidence="14">Belongs to the ABC transporter superfamily. UvrA family.</text>
</comment>
<keyword evidence="7" id="KW-0228">DNA excision</keyword>
<dbReference type="InterPro" id="IPR004602">
    <property type="entry name" value="UvrA"/>
</dbReference>
<evidence type="ECO:0000256" key="15">
    <source>
        <dbReference type="ARBA" id="ARBA00039316"/>
    </source>
</evidence>
<evidence type="ECO:0000256" key="10">
    <source>
        <dbReference type="ARBA" id="ARBA00022840"/>
    </source>
</evidence>
<sequence length="820" mass="89539">MRGAREHNLKNVSLNIPKNQLVVVTGPSGSGKSTLVMDTLLRECQRLYLESRGMITAESISKPKVDAIRGLSPAISVGRQAANRNPRSTVGTVTDIYTLVRILFAKAGTRPCPSCGTAIVPTPEGDALEAEEPGRISCPRCGQPVEKWTMAHFSFNKPEGACPACSGLGQIVTLDEAAVLDENRSLRDGGVLIWQHDFVIDYQTAILKAAAAHYGLAFDEHAPIKEYGRAQRDLLLYGVESEEFKRHFPEVKPPKTVRKGKFEGVITGIWRRYREKGGESSEAALFESKTCPDCRGTRLKKESRLVTVGGLSIDEVASRSVADARNWARAVLEQLTQQQRRLTESILQEIIVRMGRLVEVGLGYLSLDRPAGTLSGGEMQRLRLASVLGSGLTGVVYVLDEPTVGLHPRDTRGLIRVLKRLKETGNTLLVIEHNEEVIEAADHVIDMGPGAGSLGGEVVGQGRLADLIRNPKSVTGAHFREAGRPAKRERRKGNGRLLTIREAFLRNLKGITVSFPLGCLISVTGVSGSGKSTLLFDVLAASWQKGSPVGCREISGWKGVGQLITVDQSPLTRMKRSNVATYTDVYTHLRKWYTGLPEARRAGLTAKHFSFNSPGGRCEKCQGLGVVPVYMHFLAEVEVHCPACRGRRFQEEVLRVEYKGYSISDVLDMTVEESLSVFDDHGVITETAELLREVGLGYLKWGQSVNTLSGGESQRIKLAKELSRKARSHALYLLDEPTTGLHPGDVRRLHVLLNKLVDAGHTVILVEHHLDLISGSDWVIDLGPEGGEAGGNLVAEGTPEEVARVEASYTGQFLKEKLGI</sequence>
<dbReference type="SUPFAM" id="SSF52540">
    <property type="entry name" value="P-loop containing nucleoside triphosphate hydrolases"/>
    <property type="match status" value="2"/>
</dbReference>
<dbReference type="Gene3D" id="1.10.8.280">
    <property type="entry name" value="ABC transporter ATPase domain-like"/>
    <property type="match status" value="1"/>
</dbReference>
<dbReference type="GO" id="GO:0004518">
    <property type="term" value="F:nuclease activity"/>
    <property type="evidence" value="ECO:0007669"/>
    <property type="project" value="UniProtKB-KW"/>
</dbReference>
<keyword evidence="11" id="KW-0267">Excision nuclease</keyword>
<evidence type="ECO:0000256" key="12">
    <source>
        <dbReference type="ARBA" id="ARBA00023125"/>
    </source>
</evidence>
<dbReference type="AlphaFoldDB" id="A0A1I2KIH3"/>
<keyword evidence="8" id="KW-0863">Zinc-finger</keyword>
<dbReference type="InterPro" id="IPR041552">
    <property type="entry name" value="UvrA_DNA-bd"/>
</dbReference>
<gene>
    <name evidence="18" type="ORF">SAMN04488025_10219</name>
</gene>
<dbReference type="GO" id="GO:0005524">
    <property type="term" value="F:ATP binding"/>
    <property type="evidence" value="ECO:0007669"/>
    <property type="project" value="UniProtKB-KW"/>
</dbReference>
<dbReference type="PANTHER" id="PTHR43152">
    <property type="entry name" value="UVRABC SYSTEM PROTEIN A"/>
    <property type="match status" value="1"/>
</dbReference>
<dbReference type="Proteomes" id="UP000198661">
    <property type="component" value="Unassembled WGS sequence"/>
</dbReference>
<proteinExistence type="inferred from homology"/>
<dbReference type="GO" id="GO:0009380">
    <property type="term" value="C:excinuclease repair complex"/>
    <property type="evidence" value="ECO:0007669"/>
    <property type="project" value="InterPro"/>
</dbReference>
<keyword evidence="10" id="KW-0067">ATP-binding</keyword>
<evidence type="ECO:0000259" key="17">
    <source>
        <dbReference type="PROSITE" id="PS50893"/>
    </source>
</evidence>
<evidence type="ECO:0000313" key="19">
    <source>
        <dbReference type="Proteomes" id="UP000198661"/>
    </source>
</evidence>
<dbReference type="GO" id="GO:0005737">
    <property type="term" value="C:cytoplasm"/>
    <property type="evidence" value="ECO:0007669"/>
    <property type="project" value="UniProtKB-SubCell"/>
</dbReference>
<evidence type="ECO:0000256" key="8">
    <source>
        <dbReference type="ARBA" id="ARBA00022771"/>
    </source>
</evidence>
<keyword evidence="12" id="KW-0238">DNA-binding</keyword>
<evidence type="ECO:0000256" key="3">
    <source>
        <dbReference type="ARBA" id="ARBA00022723"/>
    </source>
</evidence>
<feature type="domain" description="ABC transporter" evidence="17">
    <location>
        <begin position="489"/>
        <end position="815"/>
    </location>
</feature>
<dbReference type="PROSITE" id="PS00211">
    <property type="entry name" value="ABC_TRANSPORTER_1"/>
    <property type="match status" value="2"/>
</dbReference>
<dbReference type="PROSITE" id="PS50893">
    <property type="entry name" value="ABC_TRANSPORTER_2"/>
    <property type="match status" value="2"/>
</dbReference>
<evidence type="ECO:0000256" key="9">
    <source>
        <dbReference type="ARBA" id="ARBA00022833"/>
    </source>
</evidence>
<dbReference type="EMBL" id="FOOK01000002">
    <property type="protein sequence ID" value="SFF66138.1"/>
    <property type="molecule type" value="Genomic_DNA"/>
</dbReference>
<dbReference type="InterPro" id="IPR027417">
    <property type="entry name" value="P-loop_NTPase"/>
</dbReference>
<dbReference type="NCBIfam" id="TIGR00630">
    <property type="entry name" value="uvra"/>
    <property type="match status" value="1"/>
</dbReference>
<evidence type="ECO:0000256" key="4">
    <source>
        <dbReference type="ARBA" id="ARBA00022737"/>
    </source>
</evidence>
<evidence type="ECO:0000256" key="13">
    <source>
        <dbReference type="ARBA" id="ARBA00023204"/>
    </source>
</evidence>
<accession>A0A1I2KIH3</accession>
<dbReference type="GO" id="GO:0006289">
    <property type="term" value="P:nucleotide-excision repair"/>
    <property type="evidence" value="ECO:0007669"/>
    <property type="project" value="InterPro"/>
</dbReference>
<keyword evidence="4" id="KW-0677">Repeat</keyword>
<organism evidence="18 19">
    <name type="scientific">Planifilum fulgidum</name>
    <dbReference type="NCBI Taxonomy" id="201973"/>
    <lineage>
        <taxon>Bacteria</taxon>
        <taxon>Bacillati</taxon>
        <taxon>Bacillota</taxon>
        <taxon>Bacilli</taxon>
        <taxon>Bacillales</taxon>
        <taxon>Thermoactinomycetaceae</taxon>
        <taxon>Planifilum</taxon>
    </lineage>
</organism>
<dbReference type="Pfam" id="PF00005">
    <property type="entry name" value="ABC_tran"/>
    <property type="match status" value="2"/>
</dbReference>
<name>A0A1I2KIH3_9BACL</name>
<dbReference type="SMART" id="SM00382">
    <property type="entry name" value="AAA"/>
    <property type="match status" value="2"/>
</dbReference>
<keyword evidence="13" id="KW-0234">DNA repair</keyword>
<evidence type="ECO:0000256" key="11">
    <source>
        <dbReference type="ARBA" id="ARBA00022881"/>
    </source>
</evidence>
<keyword evidence="9" id="KW-0862">Zinc</keyword>
<evidence type="ECO:0000256" key="5">
    <source>
        <dbReference type="ARBA" id="ARBA00022741"/>
    </source>
</evidence>
<dbReference type="InterPro" id="IPR017871">
    <property type="entry name" value="ABC_transporter-like_CS"/>
</dbReference>
<evidence type="ECO:0000256" key="14">
    <source>
        <dbReference type="ARBA" id="ARBA00038000"/>
    </source>
</evidence>
<keyword evidence="5" id="KW-0547">Nucleotide-binding</keyword>
<reference evidence="19" key="1">
    <citation type="submission" date="2016-10" db="EMBL/GenBank/DDBJ databases">
        <authorList>
            <person name="Varghese N."/>
            <person name="Submissions S."/>
        </authorList>
    </citation>
    <scope>NUCLEOTIDE SEQUENCE [LARGE SCALE GENOMIC DNA]</scope>
    <source>
        <strain evidence="19">DSM 44945</strain>
    </source>
</reference>
<dbReference type="Pfam" id="PF17755">
    <property type="entry name" value="UvrA_DNA-bind"/>
    <property type="match status" value="1"/>
</dbReference>
<keyword evidence="6" id="KW-0227">DNA damage</keyword>
<evidence type="ECO:0000256" key="1">
    <source>
        <dbReference type="ARBA" id="ARBA00004496"/>
    </source>
</evidence>
<keyword evidence="2" id="KW-0963">Cytoplasm</keyword>
<dbReference type="STRING" id="201973.SAMN04488025_10219"/>
<evidence type="ECO:0000256" key="6">
    <source>
        <dbReference type="ARBA" id="ARBA00022763"/>
    </source>
</evidence>
<dbReference type="InterPro" id="IPR003439">
    <property type="entry name" value="ABC_transporter-like_ATP-bd"/>
</dbReference>
<protein>
    <recommendedName>
        <fullName evidence="15">UvrABC system protein A</fullName>
    </recommendedName>
    <alternativeName>
        <fullName evidence="16">Excinuclease ABC subunit A</fullName>
    </alternativeName>
</protein>
<dbReference type="RefSeq" id="WP_281246668.1">
    <property type="nucleotide sequence ID" value="NZ_FOOK01000002.1"/>
</dbReference>
<evidence type="ECO:0000256" key="2">
    <source>
        <dbReference type="ARBA" id="ARBA00022490"/>
    </source>
</evidence>
<dbReference type="GO" id="GO:0003677">
    <property type="term" value="F:DNA binding"/>
    <property type="evidence" value="ECO:0007669"/>
    <property type="project" value="UniProtKB-KW"/>
</dbReference>